<sequence length="56" mass="6520">MTGAIQRGLTLSDFNDLTVGQIVDYCIEYNNSNYVEDEEKQEDAVREATQEDMDRW</sequence>
<protein>
    <submittedName>
        <fullName evidence="2">Uncharacterized protein</fullName>
    </submittedName>
</protein>
<evidence type="ECO:0000313" key="2">
    <source>
        <dbReference type="EMBL" id="DAF46550.1"/>
    </source>
</evidence>
<organism evidence="2">
    <name type="scientific">Myoviridae sp. ct1ba2</name>
    <dbReference type="NCBI Taxonomy" id="2827654"/>
    <lineage>
        <taxon>Viruses</taxon>
        <taxon>Duplodnaviria</taxon>
        <taxon>Heunggongvirae</taxon>
        <taxon>Uroviricota</taxon>
        <taxon>Caudoviricetes</taxon>
    </lineage>
</organism>
<proteinExistence type="predicted"/>
<evidence type="ECO:0000256" key="1">
    <source>
        <dbReference type="SAM" id="MobiDB-lite"/>
    </source>
</evidence>
<feature type="region of interest" description="Disordered" evidence="1">
    <location>
        <begin position="36"/>
        <end position="56"/>
    </location>
</feature>
<dbReference type="EMBL" id="BK032540">
    <property type="protein sequence ID" value="DAF46550.1"/>
    <property type="molecule type" value="Genomic_DNA"/>
</dbReference>
<name>A0A8S5S6L5_9CAUD</name>
<feature type="compositionally biased region" description="Basic and acidic residues" evidence="1">
    <location>
        <begin position="42"/>
        <end position="56"/>
    </location>
</feature>
<accession>A0A8S5S6L5</accession>
<reference evidence="2" key="1">
    <citation type="journal article" date="2021" name="Proc. Natl. Acad. Sci. U.S.A.">
        <title>A Catalog of Tens of Thousands of Viruses from Human Metagenomes Reveals Hidden Associations with Chronic Diseases.</title>
        <authorList>
            <person name="Tisza M.J."/>
            <person name="Buck C.B."/>
        </authorList>
    </citation>
    <scope>NUCLEOTIDE SEQUENCE</scope>
    <source>
        <strain evidence="2">Ct1ba2</strain>
    </source>
</reference>